<dbReference type="AlphaFoldDB" id="C5L3R3"/>
<evidence type="ECO:0000313" key="3">
    <source>
        <dbReference type="Proteomes" id="UP000007800"/>
    </source>
</evidence>
<feature type="compositionally biased region" description="Polar residues" evidence="1">
    <location>
        <begin position="519"/>
        <end position="553"/>
    </location>
</feature>
<feature type="compositionally biased region" description="Polar residues" evidence="1">
    <location>
        <begin position="614"/>
        <end position="623"/>
    </location>
</feature>
<dbReference type="InParanoid" id="C5L3R3"/>
<sequence length="884" mass="97630">MSVTLSKDNVNEFITTDPDSVPEWWMCRKAKRQVREYSSEAAAEVTLPFAISLGRGYKFDWRVYVANHRWCEELLAFGGIVKATASRHEVNHHYHFYLHCGNGDKLLLTENTLRRYDTKGEVHWMRQSQRAVLKAFDEALGVLKGEGWQLTEMDGWYFTGNFNATIRDMLAEFFSHAVFGVALGDPTSSEWIKVLEDPAVISIREDPNMLTVLDNYDLRSRWVRYVRENFRSLELTKAGGKNLSWLKQEYESTHRPQGSAGTVSLKVRRSALLYPSPQLGCSREATELPSGAGVSLDLIKTDGRLVACDSGAFFLRVDTGGKSGYLRVSDAPYDEDPILLATTDVLPCRFVARRFTVEELGGKLSLRQRRPVDGTKPPVRELCSVQQPPVRVPQQTGSGQQPPVRVPQQTGSGQQPPVRVPQQTGSGQQPPVRVPQQTGSGQQPPVRVPQQTGSGQQPPVRVPQQTGSGQEPHVRVPQQTGSGQEPHVRVPQQTGSGQEPHVLVPQQAGSDQEPHVLVPQQTGSDQQPPVRVPQQTGSGQQPPVRVPQQTGSGQEPPVRVPQQTGSGQEPHVRVPQQTGSGQEPHVLVPQQSGSGQQPPAQQTGSGQQPPVRVPQQTGSVQEPNHSEWKIQPNWSIRAKAAEEEEEKRRGAQSTPIPLSMDDATDLCMDEIAVYRADDGVEVLRHGRHWKVSSKPEYRRGMVPPWRGLEIVLGDGQRHFGCKKITMRIIELERILSLGLTECDDDNCLCRVKYPGVVNDMTGDRCRDSTGFSSTGKHWDRGCLVRETACRMRAGDVVTIHLQMDGSGLFFSVLEVIVNGKLCPVALEAKRCGRFIIKGSGQWVVDLLLGAHEFGTPNYSDPLTAVTTPSVGLHGSTTPLSDVCR</sequence>
<dbReference type="OrthoDB" id="10632914at2759"/>
<feature type="compositionally biased region" description="Low complexity" evidence="1">
    <location>
        <begin position="385"/>
        <end position="395"/>
    </location>
</feature>
<accession>C5L3R3</accession>
<protein>
    <submittedName>
        <fullName evidence="2">Uncharacterized protein</fullName>
    </submittedName>
</protein>
<feature type="compositionally biased region" description="Low complexity" evidence="1">
    <location>
        <begin position="589"/>
        <end position="610"/>
    </location>
</feature>
<evidence type="ECO:0000313" key="2">
    <source>
        <dbReference type="EMBL" id="EER08642.1"/>
    </source>
</evidence>
<reference evidence="2 3" key="1">
    <citation type="submission" date="2008-07" db="EMBL/GenBank/DDBJ databases">
        <authorList>
            <person name="El-Sayed N."/>
            <person name="Caler E."/>
            <person name="Inman J."/>
            <person name="Amedeo P."/>
            <person name="Hass B."/>
            <person name="Wortman J."/>
        </authorList>
    </citation>
    <scope>NUCLEOTIDE SEQUENCE [LARGE SCALE GENOMIC DNA]</scope>
    <source>
        <strain evidence="3">ATCC 50983 / TXsc</strain>
    </source>
</reference>
<evidence type="ECO:0000256" key="1">
    <source>
        <dbReference type="SAM" id="MobiDB-lite"/>
    </source>
</evidence>
<feature type="region of interest" description="Disordered" evidence="1">
    <location>
        <begin position="368"/>
        <end position="661"/>
    </location>
</feature>
<organism evidence="3">
    <name type="scientific">Perkinsus marinus (strain ATCC 50983 / TXsc)</name>
    <dbReference type="NCBI Taxonomy" id="423536"/>
    <lineage>
        <taxon>Eukaryota</taxon>
        <taxon>Sar</taxon>
        <taxon>Alveolata</taxon>
        <taxon>Perkinsozoa</taxon>
        <taxon>Perkinsea</taxon>
        <taxon>Perkinsida</taxon>
        <taxon>Perkinsidae</taxon>
        <taxon>Perkinsus</taxon>
    </lineage>
</organism>
<name>C5L3R3_PERM5</name>
<gene>
    <name evidence="2" type="ORF">Pmar_PMAR017697</name>
</gene>
<dbReference type="Proteomes" id="UP000007800">
    <property type="component" value="Unassembled WGS sequence"/>
</dbReference>
<dbReference type="GeneID" id="9042480"/>
<dbReference type="RefSeq" id="XP_002776826.1">
    <property type="nucleotide sequence ID" value="XM_002776780.1"/>
</dbReference>
<dbReference type="EMBL" id="GG678922">
    <property type="protein sequence ID" value="EER08642.1"/>
    <property type="molecule type" value="Genomic_DNA"/>
</dbReference>
<keyword evidence="3" id="KW-1185">Reference proteome</keyword>
<proteinExistence type="predicted"/>
<feature type="compositionally biased region" description="Polar residues" evidence="1">
    <location>
        <begin position="396"/>
        <end position="469"/>
    </location>
</feature>